<dbReference type="Gene3D" id="3.40.190.290">
    <property type="match status" value="1"/>
</dbReference>
<dbReference type="EMBL" id="JAMFLX010000001">
    <property type="protein sequence ID" value="MCL6268401.1"/>
    <property type="molecule type" value="Genomic_DNA"/>
</dbReference>
<dbReference type="RefSeq" id="WP_249697237.1">
    <property type="nucleotide sequence ID" value="NZ_JAMFLX010000001.1"/>
</dbReference>
<reference evidence="2 3" key="1">
    <citation type="submission" date="2022-05" db="EMBL/GenBank/DDBJ databases">
        <authorList>
            <person name="Park J.-S."/>
        </authorList>
    </citation>
    <scope>NUCLEOTIDE SEQUENCE [LARGE SCALE GENOMIC DNA]</scope>
    <source>
        <strain evidence="2 3">2012CJ34-2</strain>
    </source>
</reference>
<gene>
    <name evidence="2" type="ORF">M3P05_00360</name>
</gene>
<dbReference type="Pfam" id="PF03466">
    <property type="entry name" value="LysR_substrate"/>
    <property type="match status" value="1"/>
</dbReference>
<name>A0ABT0PAZ4_9GAMM</name>
<dbReference type="InterPro" id="IPR005119">
    <property type="entry name" value="LysR_subst-bd"/>
</dbReference>
<evidence type="ECO:0000313" key="3">
    <source>
        <dbReference type="Proteomes" id="UP001203338"/>
    </source>
</evidence>
<feature type="domain" description="LysR substrate-binding" evidence="1">
    <location>
        <begin position="30"/>
        <end position="104"/>
    </location>
</feature>
<accession>A0ABT0PAZ4</accession>
<dbReference type="SUPFAM" id="SSF53850">
    <property type="entry name" value="Periplasmic binding protein-like II"/>
    <property type="match status" value="1"/>
</dbReference>
<dbReference type="Proteomes" id="UP001203338">
    <property type="component" value="Unassembled WGS sequence"/>
</dbReference>
<organism evidence="2 3">
    <name type="scientific">Parendozoicomonas callyspongiae</name>
    <dbReference type="NCBI Taxonomy" id="2942213"/>
    <lineage>
        <taxon>Bacteria</taxon>
        <taxon>Pseudomonadati</taxon>
        <taxon>Pseudomonadota</taxon>
        <taxon>Gammaproteobacteria</taxon>
        <taxon>Oceanospirillales</taxon>
        <taxon>Endozoicomonadaceae</taxon>
        <taxon>Parendozoicomonas</taxon>
    </lineage>
</organism>
<evidence type="ECO:0000259" key="1">
    <source>
        <dbReference type="Pfam" id="PF03466"/>
    </source>
</evidence>
<keyword evidence="3" id="KW-1185">Reference proteome</keyword>
<proteinExistence type="predicted"/>
<comment type="caution">
    <text evidence="2">The sequence shown here is derived from an EMBL/GenBank/DDBJ whole genome shotgun (WGS) entry which is preliminary data.</text>
</comment>
<protein>
    <submittedName>
        <fullName evidence="2">Substrate-binding domain-containing protein</fullName>
    </submittedName>
</protein>
<sequence>MTKEKISQSRIIVHGYGHEVDLRLLQADAASAVVDNMEAEALLVMTGRYIGFLPTHYAERWVRRGELKPLMPEQLCYESPFYLITKSGAYQSQVMQAFLDHFRECTATMQLKKSA</sequence>
<evidence type="ECO:0000313" key="2">
    <source>
        <dbReference type="EMBL" id="MCL6268401.1"/>
    </source>
</evidence>